<dbReference type="CDD" id="cd00392">
    <property type="entry name" value="Ribosomal_L13"/>
    <property type="match status" value="1"/>
</dbReference>
<keyword evidence="10" id="KW-1185">Reference proteome</keyword>
<dbReference type="STRING" id="502025.Hoch_4027"/>
<organism evidence="9 10">
    <name type="scientific">Haliangium ochraceum (strain DSM 14365 / JCM 11303 / SMP-2)</name>
    <dbReference type="NCBI Taxonomy" id="502025"/>
    <lineage>
        <taxon>Bacteria</taxon>
        <taxon>Pseudomonadati</taxon>
        <taxon>Myxococcota</taxon>
        <taxon>Polyangia</taxon>
        <taxon>Haliangiales</taxon>
        <taxon>Kofleriaceae</taxon>
        <taxon>Haliangium</taxon>
    </lineage>
</organism>
<dbReference type="SUPFAM" id="SSF52161">
    <property type="entry name" value="Ribosomal protein L13"/>
    <property type="match status" value="1"/>
</dbReference>
<dbReference type="GO" id="GO:0003735">
    <property type="term" value="F:structural constituent of ribosome"/>
    <property type="evidence" value="ECO:0007669"/>
    <property type="project" value="InterPro"/>
</dbReference>
<dbReference type="Pfam" id="PF00572">
    <property type="entry name" value="Ribosomal_L13"/>
    <property type="match status" value="1"/>
</dbReference>
<dbReference type="InterPro" id="IPR023563">
    <property type="entry name" value="Ribosomal_uL13_CS"/>
</dbReference>
<evidence type="ECO:0000256" key="3">
    <source>
        <dbReference type="ARBA" id="ARBA00022980"/>
    </source>
</evidence>
<dbReference type="InterPro" id="IPR005823">
    <property type="entry name" value="Ribosomal_uL13_bac-type"/>
</dbReference>
<dbReference type="KEGG" id="hoh:Hoch_4027"/>
<dbReference type="GO" id="GO:0005840">
    <property type="term" value="C:ribosome"/>
    <property type="evidence" value="ECO:0007669"/>
    <property type="project" value="UniProtKB-KW"/>
</dbReference>
<proteinExistence type="inferred from homology"/>
<dbReference type="GO" id="GO:0006412">
    <property type="term" value="P:translation"/>
    <property type="evidence" value="ECO:0007669"/>
    <property type="project" value="UniProtKB-UniRule"/>
</dbReference>
<dbReference type="Proteomes" id="UP000001880">
    <property type="component" value="Chromosome"/>
</dbReference>
<evidence type="ECO:0000256" key="6">
    <source>
        <dbReference type="HAMAP-Rule" id="MF_01366"/>
    </source>
</evidence>
<gene>
    <name evidence="6 8" type="primary">rplM</name>
    <name evidence="9" type="ordered locus">Hoch_4027</name>
</gene>
<evidence type="ECO:0000256" key="2">
    <source>
        <dbReference type="ARBA" id="ARBA00011838"/>
    </source>
</evidence>
<dbReference type="GO" id="GO:0003729">
    <property type="term" value="F:mRNA binding"/>
    <property type="evidence" value="ECO:0007669"/>
    <property type="project" value="UniProtKB-ARBA"/>
</dbReference>
<dbReference type="RefSeq" id="WP_012829124.1">
    <property type="nucleotide sequence ID" value="NC_013440.1"/>
</dbReference>
<evidence type="ECO:0000256" key="5">
    <source>
        <dbReference type="ARBA" id="ARBA00035201"/>
    </source>
</evidence>
<dbReference type="HAMAP" id="MF_01366">
    <property type="entry name" value="Ribosomal_uL13"/>
    <property type="match status" value="1"/>
</dbReference>
<evidence type="ECO:0000256" key="4">
    <source>
        <dbReference type="ARBA" id="ARBA00023274"/>
    </source>
</evidence>
<dbReference type="AlphaFoldDB" id="D0LJF2"/>
<comment type="function">
    <text evidence="6 8">This protein is one of the early assembly proteins of the 50S ribosomal subunit, although it is not seen to bind rRNA by itself. It is important during the early stages of 50S assembly.</text>
</comment>
<protein>
    <recommendedName>
        <fullName evidence="5 6">Large ribosomal subunit protein uL13</fullName>
    </recommendedName>
</protein>
<evidence type="ECO:0000313" key="10">
    <source>
        <dbReference type="Proteomes" id="UP000001880"/>
    </source>
</evidence>
<dbReference type="PANTHER" id="PTHR11545:SF2">
    <property type="entry name" value="LARGE RIBOSOMAL SUBUNIT PROTEIN UL13M"/>
    <property type="match status" value="1"/>
</dbReference>
<evidence type="ECO:0000256" key="1">
    <source>
        <dbReference type="ARBA" id="ARBA00006227"/>
    </source>
</evidence>
<name>D0LJF2_HALO1</name>
<comment type="similarity">
    <text evidence="1 6 7">Belongs to the universal ribosomal protein uL13 family.</text>
</comment>
<dbReference type="NCBIfam" id="TIGR01066">
    <property type="entry name" value="rplM_bact"/>
    <property type="match status" value="1"/>
</dbReference>
<keyword evidence="3 6" id="KW-0689">Ribosomal protein</keyword>
<accession>D0LJF2</accession>
<evidence type="ECO:0000313" key="9">
    <source>
        <dbReference type="EMBL" id="ACY16526.1"/>
    </source>
</evidence>
<dbReference type="EMBL" id="CP001804">
    <property type="protein sequence ID" value="ACY16526.1"/>
    <property type="molecule type" value="Genomic_DNA"/>
</dbReference>
<dbReference type="FunFam" id="3.90.1180.10:FF:000001">
    <property type="entry name" value="50S ribosomal protein L13"/>
    <property type="match status" value="1"/>
</dbReference>
<evidence type="ECO:0000256" key="7">
    <source>
        <dbReference type="RuleBase" id="RU003877"/>
    </source>
</evidence>
<dbReference type="HOGENOM" id="CLU_082184_2_2_7"/>
<dbReference type="eggNOG" id="COG0102">
    <property type="taxonomic scope" value="Bacteria"/>
</dbReference>
<evidence type="ECO:0000256" key="8">
    <source>
        <dbReference type="RuleBase" id="RU003878"/>
    </source>
</evidence>
<sequence>MQKLQTSTWVRKEDAITQRGWYVVDLEGQILGRAATRIAEVLRGKHKPSYTPNVDMGDFVVVVNADKVKLTGGKMQKKLYRYHTQYPGGLRSFTAEKLIQRHPEDLIRSAVRGMLPKNRLGRKMLKKLKVFAGTEHKHGAQEPKPLALR</sequence>
<dbReference type="InterPro" id="IPR005822">
    <property type="entry name" value="Ribosomal_uL13"/>
</dbReference>
<keyword evidence="4 6" id="KW-0687">Ribonucleoprotein</keyword>
<dbReference type="GO" id="GO:1990904">
    <property type="term" value="C:ribonucleoprotein complex"/>
    <property type="evidence" value="ECO:0007669"/>
    <property type="project" value="UniProtKB-KW"/>
</dbReference>
<reference evidence="9 10" key="1">
    <citation type="journal article" date="2010" name="Stand. Genomic Sci.">
        <title>Complete genome sequence of Haliangium ochraceum type strain (SMP-2).</title>
        <authorList>
            <consortium name="US DOE Joint Genome Institute (JGI-PGF)"/>
            <person name="Ivanova N."/>
            <person name="Daum C."/>
            <person name="Lang E."/>
            <person name="Abt B."/>
            <person name="Kopitz M."/>
            <person name="Saunders E."/>
            <person name="Lapidus A."/>
            <person name="Lucas S."/>
            <person name="Glavina Del Rio T."/>
            <person name="Nolan M."/>
            <person name="Tice H."/>
            <person name="Copeland A."/>
            <person name="Cheng J.F."/>
            <person name="Chen F."/>
            <person name="Bruce D."/>
            <person name="Goodwin L."/>
            <person name="Pitluck S."/>
            <person name="Mavromatis K."/>
            <person name="Pati A."/>
            <person name="Mikhailova N."/>
            <person name="Chen A."/>
            <person name="Palaniappan K."/>
            <person name="Land M."/>
            <person name="Hauser L."/>
            <person name="Chang Y.J."/>
            <person name="Jeffries C.D."/>
            <person name="Detter J.C."/>
            <person name="Brettin T."/>
            <person name="Rohde M."/>
            <person name="Goker M."/>
            <person name="Bristow J."/>
            <person name="Markowitz V."/>
            <person name="Eisen J.A."/>
            <person name="Hugenholtz P."/>
            <person name="Kyrpides N.C."/>
            <person name="Klenk H.P."/>
        </authorList>
    </citation>
    <scope>NUCLEOTIDE SEQUENCE [LARGE SCALE GENOMIC DNA]</scope>
    <source>
        <strain evidence="10">DSM 14365 / CIP 107738 / JCM 11303 / AJ 13395 / SMP-2</strain>
    </source>
</reference>
<dbReference type="PIRSF" id="PIRSF002181">
    <property type="entry name" value="Ribosomal_L13"/>
    <property type="match status" value="1"/>
</dbReference>
<dbReference type="PANTHER" id="PTHR11545">
    <property type="entry name" value="RIBOSOMAL PROTEIN L13"/>
    <property type="match status" value="1"/>
</dbReference>
<dbReference type="OrthoDB" id="9801330at2"/>
<dbReference type="Gene3D" id="3.90.1180.10">
    <property type="entry name" value="Ribosomal protein L13"/>
    <property type="match status" value="1"/>
</dbReference>
<dbReference type="PROSITE" id="PS00783">
    <property type="entry name" value="RIBOSOMAL_L13"/>
    <property type="match status" value="1"/>
</dbReference>
<dbReference type="GO" id="GO:0017148">
    <property type="term" value="P:negative regulation of translation"/>
    <property type="evidence" value="ECO:0007669"/>
    <property type="project" value="TreeGrafter"/>
</dbReference>
<dbReference type="InterPro" id="IPR036899">
    <property type="entry name" value="Ribosomal_uL13_sf"/>
</dbReference>
<comment type="subunit">
    <text evidence="2 6">Part of the 50S ribosomal subunit.</text>
</comment>